<dbReference type="InterPro" id="IPR020471">
    <property type="entry name" value="AKR"/>
</dbReference>
<comment type="caution">
    <text evidence="8">The sequence shown here is derived from an EMBL/GenBank/DDBJ whole genome shotgun (WGS) entry which is preliminary data.</text>
</comment>
<organism evidence="8 9">
    <name type="scientific">Sporolactobacillus shoreae</name>
    <dbReference type="NCBI Taxonomy" id="1465501"/>
    <lineage>
        <taxon>Bacteria</taxon>
        <taxon>Bacillati</taxon>
        <taxon>Bacillota</taxon>
        <taxon>Bacilli</taxon>
        <taxon>Bacillales</taxon>
        <taxon>Sporolactobacillaceae</taxon>
        <taxon>Sporolactobacillus</taxon>
    </lineage>
</organism>
<dbReference type="InterPro" id="IPR023210">
    <property type="entry name" value="NADP_OxRdtase_dom"/>
</dbReference>
<keyword evidence="3" id="KW-0560">Oxidoreductase</keyword>
<feature type="active site" description="Proton donor" evidence="4">
    <location>
        <position position="53"/>
    </location>
</feature>
<evidence type="ECO:0000256" key="1">
    <source>
        <dbReference type="ARBA" id="ARBA00007905"/>
    </source>
</evidence>
<name>A0A4Z0GPR3_9BACL</name>
<feature type="site" description="Lowers pKa of active site Tyr" evidence="6">
    <location>
        <position position="78"/>
    </location>
</feature>
<dbReference type="Proteomes" id="UP000298347">
    <property type="component" value="Unassembled WGS sequence"/>
</dbReference>
<dbReference type="RefSeq" id="WP_135348247.1">
    <property type="nucleotide sequence ID" value="NZ_SRJD01000007.1"/>
</dbReference>
<dbReference type="EMBL" id="SRJD01000007">
    <property type="protein sequence ID" value="TGA98436.1"/>
    <property type="molecule type" value="Genomic_DNA"/>
</dbReference>
<feature type="domain" description="NADP-dependent oxidoreductase" evidence="7">
    <location>
        <begin position="15"/>
        <end position="262"/>
    </location>
</feature>
<dbReference type="PIRSF" id="PIRSF000097">
    <property type="entry name" value="AKR"/>
    <property type="match status" value="1"/>
</dbReference>
<gene>
    <name evidence="8" type="ORF">E4665_07875</name>
</gene>
<dbReference type="OrthoDB" id="9804790at2"/>
<evidence type="ECO:0000313" key="9">
    <source>
        <dbReference type="Proteomes" id="UP000298347"/>
    </source>
</evidence>
<accession>A0A4Z0GPR3</accession>
<dbReference type="Gene3D" id="3.20.20.100">
    <property type="entry name" value="NADP-dependent oxidoreductase domain"/>
    <property type="match status" value="1"/>
</dbReference>
<dbReference type="InterPro" id="IPR036812">
    <property type="entry name" value="NAD(P)_OxRdtase_dom_sf"/>
</dbReference>
<dbReference type="PANTHER" id="PTHR43827:SF3">
    <property type="entry name" value="NADP-DEPENDENT OXIDOREDUCTASE DOMAIN-CONTAINING PROTEIN"/>
    <property type="match status" value="1"/>
</dbReference>
<evidence type="ECO:0000259" key="7">
    <source>
        <dbReference type="Pfam" id="PF00248"/>
    </source>
</evidence>
<dbReference type="GO" id="GO:0016616">
    <property type="term" value="F:oxidoreductase activity, acting on the CH-OH group of donors, NAD or NADP as acceptor"/>
    <property type="evidence" value="ECO:0007669"/>
    <property type="project" value="UniProtKB-ARBA"/>
</dbReference>
<dbReference type="PANTHER" id="PTHR43827">
    <property type="entry name" value="2,5-DIKETO-D-GLUCONIC ACID REDUCTASE"/>
    <property type="match status" value="1"/>
</dbReference>
<evidence type="ECO:0000256" key="5">
    <source>
        <dbReference type="PIRSR" id="PIRSR000097-2"/>
    </source>
</evidence>
<protein>
    <submittedName>
        <fullName evidence="8">Aldo/keto reductase</fullName>
    </submittedName>
</protein>
<dbReference type="SUPFAM" id="SSF51430">
    <property type="entry name" value="NAD(P)-linked oxidoreductase"/>
    <property type="match status" value="1"/>
</dbReference>
<sequence length="273" mass="30993">MIHSLDDQVKLNNGMGMPGFGLGVWHVRGEDCVNSVTWALETGYRMIDTAEHYQNEDLVGEAVRRSGIPREQLFITTKLWNDDQGYDPALKAFDKSLKKIGLDYIDLYLIHWPIKGKYLDSWRALVRLYEEGRIRAIGVSNFHRHHLEALTNVSDVVPAVNQIELHPLLSQVPLREYCASRNILVEGYSPLGTGTELDHPVIRAIAGQHHKTAAQVILRWSIQNGVVTIPRSTKKEHVFSNADLFDFSLTEEDMVRIDGLNENKRNNTDPDTV</sequence>
<dbReference type="InterPro" id="IPR018170">
    <property type="entry name" value="Aldo/ket_reductase_CS"/>
</dbReference>
<dbReference type="PRINTS" id="PR00069">
    <property type="entry name" value="ALDKETRDTASE"/>
</dbReference>
<keyword evidence="2" id="KW-0521">NADP</keyword>
<evidence type="ECO:0000313" key="8">
    <source>
        <dbReference type="EMBL" id="TGA98436.1"/>
    </source>
</evidence>
<dbReference type="FunFam" id="3.20.20.100:FF:000015">
    <property type="entry name" value="Oxidoreductase, aldo/keto reductase family"/>
    <property type="match status" value="1"/>
</dbReference>
<evidence type="ECO:0000256" key="3">
    <source>
        <dbReference type="ARBA" id="ARBA00023002"/>
    </source>
</evidence>
<feature type="binding site" evidence="5">
    <location>
        <position position="111"/>
    </location>
    <ligand>
        <name>substrate</name>
    </ligand>
</feature>
<dbReference type="Pfam" id="PF00248">
    <property type="entry name" value="Aldo_ket_red"/>
    <property type="match status" value="1"/>
</dbReference>
<dbReference type="AlphaFoldDB" id="A0A4Z0GPR3"/>
<evidence type="ECO:0000256" key="2">
    <source>
        <dbReference type="ARBA" id="ARBA00022857"/>
    </source>
</evidence>
<evidence type="ECO:0000256" key="6">
    <source>
        <dbReference type="PIRSR" id="PIRSR000097-3"/>
    </source>
</evidence>
<keyword evidence="9" id="KW-1185">Reference proteome</keyword>
<comment type="similarity">
    <text evidence="1">Belongs to the aldo/keto reductase family.</text>
</comment>
<evidence type="ECO:0000256" key="4">
    <source>
        <dbReference type="PIRSR" id="PIRSR000097-1"/>
    </source>
</evidence>
<proteinExistence type="inferred from homology"/>
<reference evidence="8 9" key="1">
    <citation type="journal article" date="2015" name="Int. J. Syst. Evol. Microbiol.">
        <title>Sporolactobacillus shoreae sp. nov. and Sporolactobacillus spathodeae sp. nov., two spore-forming lactic acid bacteria isolated from tree barks in Thailand.</title>
        <authorList>
            <person name="Thamacharoensuk T."/>
            <person name="Kitahara M."/>
            <person name="Ohkuma M."/>
            <person name="Thongchul N."/>
            <person name="Tanasupawat S."/>
        </authorList>
    </citation>
    <scope>NUCLEOTIDE SEQUENCE [LARGE SCALE GENOMIC DNA]</scope>
    <source>
        <strain evidence="8 9">BK92</strain>
    </source>
</reference>
<dbReference type="PROSITE" id="PS00062">
    <property type="entry name" value="ALDOKETO_REDUCTASE_2"/>
    <property type="match status" value="1"/>
</dbReference>